<organism evidence="1">
    <name type="scientific">Petromyces alliaceus</name>
    <name type="common">Aspergillus alliaceus</name>
    <dbReference type="NCBI Taxonomy" id="209559"/>
    <lineage>
        <taxon>Eukaryota</taxon>
        <taxon>Fungi</taxon>
        <taxon>Dikarya</taxon>
        <taxon>Ascomycota</taxon>
        <taxon>Pezizomycotina</taxon>
        <taxon>Eurotiomycetes</taxon>
        <taxon>Eurotiomycetidae</taxon>
        <taxon>Eurotiales</taxon>
        <taxon>Aspergillaceae</taxon>
        <taxon>Aspergillus</taxon>
        <taxon>Aspergillus subgen. Circumdati</taxon>
    </lineage>
</organism>
<proteinExistence type="predicted"/>
<evidence type="ECO:0000313" key="1">
    <source>
        <dbReference type="EMBL" id="KAE8387273.1"/>
    </source>
</evidence>
<protein>
    <submittedName>
        <fullName evidence="1">Uncharacterized protein</fullName>
    </submittedName>
</protein>
<name>A0A5N7C0A8_PETAA</name>
<dbReference type="EMBL" id="ML735296">
    <property type="protein sequence ID" value="KAE8387273.1"/>
    <property type="molecule type" value="Genomic_DNA"/>
</dbReference>
<dbReference type="AlphaFoldDB" id="A0A5N7C0A8"/>
<dbReference type="Proteomes" id="UP000326877">
    <property type="component" value="Unassembled WGS sequence"/>
</dbReference>
<gene>
    <name evidence="1" type="ORF">BDV23DRAFT_186536</name>
</gene>
<reference evidence="1" key="1">
    <citation type="submission" date="2019-04" db="EMBL/GenBank/DDBJ databases">
        <title>Friends and foes A comparative genomics studyof 23 Aspergillus species from section Flavi.</title>
        <authorList>
            <consortium name="DOE Joint Genome Institute"/>
            <person name="Kjaerbolling I."/>
            <person name="Vesth T."/>
            <person name="Frisvad J.C."/>
            <person name="Nybo J.L."/>
            <person name="Theobald S."/>
            <person name="Kildgaard S."/>
            <person name="Isbrandt T."/>
            <person name="Kuo A."/>
            <person name="Sato A."/>
            <person name="Lyhne E.K."/>
            <person name="Kogle M.E."/>
            <person name="Wiebenga A."/>
            <person name="Kun R.S."/>
            <person name="Lubbers R.J."/>
            <person name="Makela M.R."/>
            <person name="Barry K."/>
            <person name="Chovatia M."/>
            <person name="Clum A."/>
            <person name="Daum C."/>
            <person name="Haridas S."/>
            <person name="He G."/>
            <person name="LaButti K."/>
            <person name="Lipzen A."/>
            <person name="Mondo S."/>
            <person name="Riley R."/>
            <person name="Salamov A."/>
            <person name="Simmons B.A."/>
            <person name="Magnuson J.K."/>
            <person name="Henrissat B."/>
            <person name="Mortensen U.H."/>
            <person name="Larsen T.O."/>
            <person name="Devries R.P."/>
            <person name="Grigoriev I.V."/>
            <person name="Machida M."/>
            <person name="Baker S.E."/>
            <person name="Andersen M.R."/>
        </authorList>
    </citation>
    <scope>NUCLEOTIDE SEQUENCE [LARGE SCALE GENOMIC DNA]</scope>
    <source>
        <strain evidence="1">IBT 14317</strain>
    </source>
</reference>
<sequence>MYYPSNHEFSNGCYLLLPFNIGEYGWACTSDNQQMGVAPWDDVPGPKGTHDDLYQPGYNGFMGLRDVQLHKVLRNRASNIEDGHWEVGKDGVIGGIERFEEADTEEYWEKYWVPPSW</sequence>
<accession>A0A5N7C0A8</accession>
<dbReference type="OrthoDB" id="3029470at2759"/>